<dbReference type="EMBL" id="JAJA02000001">
    <property type="protein sequence ID" value="KWS06166.1"/>
    <property type="molecule type" value="Genomic_DNA"/>
</dbReference>
<reference evidence="2 3" key="1">
    <citation type="journal article" date="2014" name="Genome Announc.">
        <title>Draft Genome Sequence of Lysobacter capsici AZ78, a Bacterium Antagonistic to Plant-Pathogenic Oomycetes.</title>
        <authorList>
            <person name="Puopolo G."/>
            <person name="Sonego P."/>
            <person name="Engelen K."/>
            <person name="Pertot I."/>
        </authorList>
    </citation>
    <scope>NUCLEOTIDE SEQUENCE [LARGE SCALE GENOMIC DNA]</scope>
    <source>
        <strain evidence="2 3">AZ78</strain>
    </source>
</reference>
<dbReference type="InterPro" id="IPR032774">
    <property type="entry name" value="WG_beta_rep"/>
</dbReference>
<dbReference type="AlphaFoldDB" id="A0A108UBI7"/>
<evidence type="ECO:0000313" key="3">
    <source>
        <dbReference type="Proteomes" id="UP000023435"/>
    </source>
</evidence>
<dbReference type="OrthoDB" id="6027429at2"/>
<keyword evidence="3" id="KW-1185">Reference proteome</keyword>
<name>A0A108UBI7_9GAMM</name>
<keyword evidence="1" id="KW-0732">Signal</keyword>
<comment type="caution">
    <text evidence="2">The sequence shown here is derived from an EMBL/GenBank/DDBJ whole genome shotgun (WGS) entry which is preliminary data.</text>
</comment>
<evidence type="ECO:0000256" key="1">
    <source>
        <dbReference type="SAM" id="SignalP"/>
    </source>
</evidence>
<gene>
    <name evidence="2" type="ORF">AZ78_3720</name>
</gene>
<evidence type="ECO:0008006" key="4">
    <source>
        <dbReference type="Google" id="ProtNLM"/>
    </source>
</evidence>
<dbReference type="Pfam" id="PF14903">
    <property type="entry name" value="WG_beta_rep"/>
    <property type="match status" value="2"/>
</dbReference>
<accession>A0A108UBI7</accession>
<feature type="chain" id="PRO_5007131849" description="WG repeat-containing protein" evidence="1">
    <location>
        <begin position="25"/>
        <end position="711"/>
    </location>
</feature>
<proteinExistence type="predicted"/>
<dbReference type="RefSeq" id="WP_036105960.1">
    <property type="nucleotide sequence ID" value="NZ_JAJA02000001.1"/>
</dbReference>
<sequence>MRGSPFKSLLALVFAGTLCAPLSAAETTQPAEGALEVFTLNNELTHWTGQGLRDARGRVVVPVDTVEFTRLPGGGWLSRAGLGGELLDAHGKRIAGPFEYIEPPQPSLDAMLIGTEGSPLLGGKGGLVREDGRVVAEPVYTELDALEGTGLFSFQRARRTGAMNAQGRIVLEPLNDSVAAVASLLAVTRRGQSALFDRNGKALTEFRDGVDYKALEGSPWIRECIRPVGEHNGVEIVDEPRCRVLDETAKPAIPGEFAEVDYLPDARRWVAIAYRKAKGSDEPAPRYVNRTVLLLDEAGRRVAELQALYIHQTQAARLVVTVATSDGADDREGLADRDGRWLVKPDYDRIETLPIAFAERDGNKAPPQFSTLRWIEGTRSDVGVVDADGRVILPMAEWQVIAHYPSLALYIVKLGDKTGVIDSTGRWRIPAKHSDIAPNSDLPAPYVMFSDTDYSGRGEDRDRYTLYDLRSGKPVFAGDYRYIDPQDSYWPMGFNAPWPEFVIVAAERGGKHGVIDMQGNVVVPFEYYNIDSPDRWGRVTVYRDENDEKGRQVDGLPPQKAARLRDMLSRQIREQQAPVSSVHAPYAGRYVPAQYTDAAQVQAAAQRGALSRPVAPMILMDASTAILDLGMIGNRKGPALDYLEYYCERDNGFDILMPGADVSERACVDPKAPRLILQAAGEEEWSCITCKDHGLPERWRRTDPAPNPNLP</sequence>
<evidence type="ECO:0000313" key="2">
    <source>
        <dbReference type="EMBL" id="KWS06166.1"/>
    </source>
</evidence>
<protein>
    <recommendedName>
        <fullName evidence="4">WG repeat-containing protein</fullName>
    </recommendedName>
</protein>
<feature type="signal peptide" evidence="1">
    <location>
        <begin position="1"/>
        <end position="24"/>
    </location>
</feature>
<dbReference type="Proteomes" id="UP000023435">
    <property type="component" value="Unassembled WGS sequence"/>
</dbReference>
<organism evidence="2 3">
    <name type="scientific">Lysobacter capsici AZ78</name>
    <dbReference type="NCBI Taxonomy" id="1444315"/>
    <lineage>
        <taxon>Bacteria</taxon>
        <taxon>Pseudomonadati</taxon>
        <taxon>Pseudomonadota</taxon>
        <taxon>Gammaproteobacteria</taxon>
        <taxon>Lysobacterales</taxon>
        <taxon>Lysobacteraceae</taxon>
        <taxon>Lysobacter</taxon>
    </lineage>
</organism>